<dbReference type="GO" id="GO:0005524">
    <property type="term" value="F:ATP binding"/>
    <property type="evidence" value="ECO:0007669"/>
    <property type="project" value="UniProtKB-UniRule"/>
</dbReference>
<dbReference type="RefSeq" id="WP_007147472.1">
    <property type="nucleotide sequence ID" value="NZ_AKCI01000001.1"/>
</dbReference>
<keyword evidence="4 12" id="KW-0699">rRNA-binding</keyword>
<dbReference type="GO" id="GO:0000049">
    <property type="term" value="F:tRNA binding"/>
    <property type="evidence" value="ECO:0007669"/>
    <property type="project" value="UniProtKB-UniRule"/>
</dbReference>
<dbReference type="GO" id="GO:0045900">
    <property type="term" value="P:negative regulation of translational elongation"/>
    <property type="evidence" value="ECO:0007669"/>
    <property type="project" value="UniProtKB-UniRule"/>
</dbReference>
<keyword evidence="2 12" id="KW-0963">Cytoplasm</keyword>
<dbReference type="PROSITE" id="PS50893">
    <property type="entry name" value="ABC_TRANSPORTER_2"/>
    <property type="match status" value="2"/>
</dbReference>
<evidence type="ECO:0000256" key="10">
    <source>
        <dbReference type="ARBA" id="ARBA00022884"/>
    </source>
</evidence>
<dbReference type="HAMAP" id="MF_00847">
    <property type="entry name" value="EttA"/>
    <property type="match status" value="1"/>
</dbReference>
<dbReference type="PROSITE" id="PS00211">
    <property type="entry name" value="ABC_TRANSPORTER_1"/>
    <property type="match status" value="2"/>
</dbReference>
<keyword evidence="11 12" id="KW-0648">Protein biosynthesis</keyword>
<dbReference type="InterPro" id="IPR003439">
    <property type="entry name" value="ABC_transporter-like_ATP-bd"/>
</dbReference>
<comment type="similarity">
    <text evidence="1 12">Belongs to the ABC transporter superfamily. ABCF family. Translational throttle EttA subfamily.</text>
</comment>
<protein>
    <recommendedName>
        <fullName evidence="12">Energy-dependent translational throttle protein EttA</fullName>
        <ecNumber evidence="12">3.6.1.-</ecNumber>
    </recommendedName>
    <alternativeName>
        <fullName evidence="12">Translational regulatory factor EttA</fullName>
    </alternativeName>
</protein>
<dbReference type="CDD" id="cd03221">
    <property type="entry name" value="ABCF_EF-3"/>
    <property type="match status" value="2"/>
</dbReference>
<organism evidence="14 15">
    <name type="scientific">Scardovia wiggsiae F0424</name>
    <dbReference type="NCBI Taxonomy" id="857290"/>
    <lineage>
        <taxon>Bacteria</taxon>
        <taxon>Bacillati</taxon>
        <taxon>Actinomycetota</taxon>
        <taxon>Actinomycetes</taxon>
        <taxon>Bifidobacteriales</taxon>
        <taxon>Bifidobacteriaceae</taxon>
        <taxon>Scardovia</taxon>
    </lineage>
</organism>
<dbReference type="InterPro" id="IPR027417">
    <property type="entry name" value="P-loop_NTPase"/>
</dbReference>
<keyword evidence="9 12" id="KW-0810">Translation regulation</keyword>
<comment type="domain">
    <text evidence="12">The P-site tRNA interaction motif (PtIM domain) probably interacts with the P-site tRNA(fMet) as well as the 23S rRNA.</text>
</comment>
<dbReference type="InterPro" id="IPR022374">
    <property type="entry name" value="EttA"/>
</dbReference>
<sequence>MAEFIYQMINARKAFGDRVILDDVTLSFLPGAKIGVVGPNGMGKSTLLKIMAGLDTVSNGESTLTPGYTVGILQQEPPLDEDKTVGENIEMAFGDIQKKVRRFNEIGEEMASPDADFDALMAEMGELQTEIDAANGWDLESQLSQAMDALQCPDPDTPVEVLSGGERRRVALCKLLLEAPDLLLLDEPTNHLDAESILWLEQFLHTYKGAVLAVTHDRYFLDNVAEWICEVDRGHLYPYKGNYTTYLETKAKRLEVQGQKDAKLARRLNSELEWVRSSPKARQAKNKARLERYEQMEAEARNSRKLDFSEIQIPPGPRMGSKVLEASHIHKAFGDRVLIDDLSFTLPRNGIVGVIGPNGVGKSTLFKTIVGLEPLTGGNLEIGDTVKVSYVDQNREGLDPNKNLWEAVSDGNDFIEVGGIEVPTRAYVASFGFKGSDQQKPTGVLSGGERNRLNLALTLKQGGNLLLLDEPTNDLDVETLESLENALIAFPGCAVVVSHDRWFLDRIATHILAWEGDDENPANWYWFEGNFQSYQENKVQRLGEEASKPHRLHRKLTRE</sequence>
<dbReference type="GO" id="GO:0016887">
    <property type="term" value="F:ATP hydrolysis activity"/>
    <property type="evidence" value="ECO:0007669"/>
    <property type="project" value="UniProtKB-UniRule"/>
</dbReference>
<name>J0D6K8_9BIFI</name>
<dbReference type="InterPro" id="IPR017871">
    <property type="entry name" value="ABC_transporter-like_CS"/>
</dbReference>
<dbReference type="InterPro" id="IPR003593">
    <property type="entry name" value="AAA+_ATPase"/>
</dbReference>
<dbReference type="Gene3D" id="3.40.50.300">
    <property type="entry name" value="P-loop containing nucleotide triphosphate hydrolases"/>
    <property type="match status" value="2"/>
</dbReference>
<keyword evidence="7 12" id="KW-0378">Hydrolase</keyword>
<dbReference type="FunFam" id="3.40.50.300:FF:000011">
    <property type="entry name" value="Putative ABC transporter ATP-binding component"/>
    <property type="match status" value="1"/>
</dbReference>
<reference evidence="14 15" key="1">
    <citation type="submission" date="2012-01" db="EMBL/GenBank/DDBJ databases">
        <title>The Genome Sequence of Scardovia wiggsiae F0424.</title>
        <authorList>
            <consortium name="The Broad Institute Genome Sequencing Platform"/>
            <person name="Earl A."/>
            <person name="Ward D."/>
            <person name="Feldgarden M."/>
            <person name="Gevers D."/>
            <person name="Izard J."/>
            <person name="Ganesan A."/>
            <person name="Baranova O.V."/>
            <person name="Blanton J.M."/>
            <person name="Tanner A.C."/>
            <person name="Mathney J."/>
            <person name="Dewhirst F.E."/>
            <person name="Young S.K."/>
            <person name="Zeng Q."/>
            <person name="Gargeya S."/>
            <person name="Fitzgerald M."/>
            <person name="Haas B."/>
            <person name="Abouelleil A."/>
            <person name="Alvarado L."/>
            <person name="Arachchi H.M."/>
            <person name="Berlin A."/>
            <person name="Chapman S.B."/>
            <person name="Gearin G."/>
            <person name="Goldberg J."/>
            <person name="Griggs A."/>
            <person name="Gujja S."/>
            <person name="Hansen M."/>
            <person name="Heiman D."/>
            <person name="Howarth C."/>
            <person name="Larimer J."/>
            <person name="Lui A."/>
            <person name="MacDonald P.J.P."/>
            <person name="McCowen C."/>
            <person name="Montmayeur A."/>
            <person name="Murphy C."/>
            <person name="Neiman D."/>
            <person name="Pearson M."/>
            <person name="Priest M."/>
            <person name="Roberts A."/>
            <person name="Saif S."/>
            <person name="Shea T."/>
            <person name="Sisk P."/>
            <person name="Stolte C."/>
            <person name="Sykes S."/>
            <person name="Wortman J."/>
            <person name="Nusbaum C."/>
            <person name="Birren B."/>
        </authorList>
    </citation>
    <scope>NUCLEOTIDE SEQUENCE [LARGE SCALE GENOMIC DNA]</scope>
    <source>
        <strain evidence="14 15">F0424</strain>
    </source>
</reference>
<dbReference type="GO" id="GO:0005737">
    <property type="term" value="C:cytoplasm"/>
    <property type="evidence" value="ECO:0007669"/>
    <property type="project" value="UniProtKB-SubCell"/>
</dbReference>
<accession>J0D6K8</accession>
<keyword evidence="8 12" id="KW-0067">ATP-binding</keyword>
<keyword evidence="6 12" id="KW-0547">Nucleotide-binding</keyword>
<keyword evidence="10 12" id="KW-0694">RNA-binding</keyword>
<evidence type="ECO:0000256" key="3">
    <source>
        <dbReference type="ARBA" id="ARBA00022555"/>
    </source>
</evidence>
<gene>
    <name evidence="12" type="primary">ettA</name>
    <name evidence="14" type="ORF">HMPREF9156_00404</name>
</gene>
<feature type="region of interest" description="Arm" evidence="12">
    <location>
        <begin position="94"/>
        <end position="138"/>
    </location>
</feature>
<dbReference type="InterPro" id="IPR032781">
    <property type="entry name" value="ABC_tran_Xtn"/>
</dbReference>
<comment type="subcellular location">
    <subcellularLocation>
        <location evidence="12">Cytoplasm</location>
    </subcellularLocation>
    <text evidence="12">Associates with ribosomes and polysomes.</text>
</comment>
<evidence type="ECO:0000313" key="14">
    <source>
        <dbReference type="EMBL" id="EJD65640.1"/>
    </source>
</evidence>
<dbReference type="PANTHER" id="PTHR43858">
    <property type="entry name" value="ENERGY-DEPENDENT TRANSLATIONAL THROTTLE PROTEIN ETTA"/>
    <property type="match status" value="1"/>
</dbReference>
<evidence type="ECO:0000256" key="11">
    <source>
        <dbReference type="ARBA" id="ARBA00022917"/>
    </source>
</evidence>
<dbReference type="GO" id="GO:0006412">
    <property type="term" value="P:translation"/>
    <property type="evidence" value="ECO:0007669"/>
    <property type="project" value="UniProtKB-KW"/>
</dbReference>
<evidence type="ECO:0000259" key="13">
    <source>
        <dbReference type="PROSITE" id="PS50893"/>
    </source>
</evidence>
<dbReference type="OrthoDB" id="3239744at2"/>
<dbReference type="GO" id="GO:0043022">
    <property type="term" value="F:ribosome binding"/>
    <property type="evidence" value="ECO:0007669"/>
    <property type="project" value="UniProtKB-UniRule"/>
</dbReference>
<dbReference type="PANTHER" id="PTHR43858:SF1">
    <property type="entry name" value="ABC TRANSPORTER-RELATED PROTEIN"/>
    <property type="match status" value="1"/>
</dbReference>
<dbReference type="SMART" id="SM00382">
    <property type="entry name" value="AAA"/>
    <property type="match status" value="2"/>
</dbReference>
<dbReference type="EC" id="3.6.1.-" evidence="12"/>
<comment type="caution">
    <text evidence="14">The sequence shown here is derived from an EMBL/GenBank/DDBJ whole genome shotgun (WGS) entry which is preliminary data.</text>
</comment>
<evidence type="ECO:0000256" key="5">
    <source>
        <dbReference type="ARBA" id="ARBA00022737"/>
    </source>
</evidence>
<comment type="subunit">
    <text evidence="12">Monomer. Probably contacts ribosomal proteins L1, L5, L33 and S7, the 16S and 23S rRNA and the P-site containing tRNA(fMet).</text>
</comment>
<dbReference type="AlphaFoldDB" id="J0D6K8"/>
<dbReference type="HOGENOM" id="CLU_000604_36_0_11"/>
<dbReference type="Pfam" id="PF12848">
    <property type="entry name" value="ABC_tran_Xtn"/>
    <property type="match status" value="1"/>
</dbReference>
<dbReference type="SUPFAM" id="SSF52540">
    <property type="entry name" value="P-loop containing nucleoside triphosphate hydrolases"/>
    <property type="match status" value="2"/>
</dbReference>
<evidence type="ECO:0000256" key="7">
    <source>
        <dbReference type="ARBA" id="ARBA00022801"/>
    </source>
</evidence>
<feature type="binding site" evidence="12">
    <location>
        <begin position="356"/>
        <end position="363"/>
    </location>
    <ligand>
        <name>ATP</name>
        <dbReference type="ChEBI" id="CHEBI:30616"/>
        <label>2</label>
    </ligand>
</feature>
<evidence type="ECO:0000256" key="1">
    <source>
        <dbReference type="ARBA" id="ARBA00005868"/>
    </source>
</evidence>
<evidence type="ECO:0000256" key="6">
    <source>
        <dbReference type="ARBA" id="ARBA00022741"/>
    </source>
</evidence>
<keyword evidence="5 12" id="KW-0677">Repeat</keyword>
<feature type="domain" description="ABC transporter" evidence="13">
    <location>
        <begin position="6"/>
        <end position="258"/>
    </location>
</feature>
<dbReference type="FunFam" id="3.40.50.300:FF:000183">
    <property type="entry name" value="ABC transporter ATP-binding protein yjjK"/>
    <property type="match status" value="1"/>
</dbReference>
<proteinExistence type="inferred from homology"/>
<dbReference type="STRING" id="857290.HMPREF9156_00404"/>
<dbReference type="EMBL" id="AGZS01000001">
    <property type="protein sequence ID" value="EJD65640.1"/>
    <property type="molecule type" value="Genomic_DNA"/>
</dbReference>
<keyword evidence="15" id="KW-1185">Reference proteome</keyword>
<dbReference type="Proteomes" id="UP000006415">
    <property type="component" value="Unassembled WGS sequence"/>
</dbReference>
<comment type="catalytic activity">
    <reaction evidence="12">
        <text>ATP + H2O = ADP + phosphate + H(+)</text>
        <dbReference type="Rhea" id="RHEA:13065"/>
        <dbReference type="ChEBI" id="CHEBI:15377"/>
        <dbReference type="ChEBI" id="CHEBI:15378"/>
        <dbReference type="ChEBI" id="CHEBI:30616"/>
        <dbReference type="ChEBI" id="CHEBI:43474"/>
        <dbReference type="ChEBI" id="CHEBI:456216"/>
    </reaction>
</comment>
<dbReference type="GO" id="GO:0019843">
    <property type="term" value="F:rRNA binding"/>
    <property type="evidence" value="ECO:0007669"/>
    <property type="project" value="UniProtKB-UniRule"/>
</dbReference>
<dbReference type="NCBIfam" id="NF008775">
    <property type="entry name" value="PRK11819.1"/>
    <property type="match status" value="1"/>
</dbReference>
<evidence type="ECO:0000256" key="8">
    <source>
        <dbReference type="ARBA" id="ARBA00022840"/>
    </source>
</evidence>
<evidence type="ECO:0000313" key="15">
    <source>
        <dbReference type="Proteomes" id="UP000006415"/>
    </source>
</evidence>
<comment type="function">
    <text evidence="12">A translation factor that gates the progression of the 70S ribosomal initiation complex (IC, containing tRNA(fMet) in the P-site) into the translation elongation cycle by using a mechanism sensitive to the ATP/ADP ratio. Binds to the 70S ribosome E-site where it modulates the state of the translating ribosome during subunit translocation. ATP hydrolysis probably frees it from the ribosome, which can enter the elongation phase.</text>
</comment>
<comment type="domain">
    <text evidence="12">The arm domain is inserted in the first ABC transporter domain. Probably contacts ribosomal protein L1.</text>
</comment>
<evidence type="ECO:0000256" key="4">
    <source>
        <dbReference type="ARBA" id="ARBA00022730"/>
    </source>
</evidence>
<dbReference type="NCBIfam" id="TIGR03719">
    <property type="entry name" value="ABC_ABC_ChvD"/>
    <property type="match status" value="1"/>
</dbReference>
<feature type="domain" description="ABC transporter" evidence="13">
    <location>
        <begin position="324"/>
        <end position="541"/>
    </location>
</feature>
<dbReference type="eggNOG" id="COG0488">
    <property type="taxonomic scope" value="Bacteria"/>
</dbReference>
<dbReference type="Pfam" id="PF00005">
    <property type="entry name" value="ABC_tran"/>
    <property type="match status" value="2"/>
</dbReference>
<evidence type="ECO:0000256" key="9">
    <source>
        <dbReference type="ARBA" id="ARBA00022845"/>
    </source>
</evidence>
<keyword evidence="3 12" id="KW-0820">tRNA-binding</keyword>
<evidence type="ECO:0000256" key="12">
    <source>
        <dbReference type="HAMAP-Rule" id="MF_00847"/>
    </source>
</evidence>
<comment type="caution">
    <text evidence="12">Lacks conserved residue(s) required for the propagation of feature annotation.</text>
</comment>
<evidence type="ECO:0000256" key="2">
    <source>
        <dbReference type="ARBA" id="ARBA00022490"/>
    </source>
</evidence>